<protein>
    <submittedName>
        <fullName evidence="2">Uncharacterized protein</fullName>
    </submittedName>
</protein>
<sequence length="114" mass="13604">MINDISSQDKSSSSSGQMVHLEDIPKDKNSDLQREDEPWKIFQRYLDNELYFPGESYKTRSYYEEILINTEVENLTLPQCSIVHMRKFITSQNHYQTGYIHRRMGYVLYEGDLR</sequence>
<feature type="compositionally biased region" description="Basic and acidic residues" evidence="1">
    <location>
        <begin position="20"/>
        <end position="35"/>
    </location>
</feature>
<accession>A0A9J5W6K4</accession>
<keyword evidence="3" id="KW-1185">Reference proteome</keyword>
<proteinExistence type="predicted"/>
<dbReference type="EMBL" id="JACXVP010000012">
    <property type="protein sequence ID" value="KAG5571251.1"/>
    <property type="molecule type" value="Genomic_DNA"/>
</dbReference>
<evidence type="ECO:0000256" key="1">
    <source>
        <dbReference type="SAM" id="MobiDB-lite"/>
    </source>
</evidence>
<evidence type="ECO:0000313" key="2">
    <source>
        <dbReference type="EMBL" id="KAG5571251.1"/>
    </source>
</evidence>
<reference evidence="2 3" key="1">
    <citation type="submission" date="2020-09" db="EMBL/GenBank/DDBJ databases">
        <title>De no assembly of potato wild relative species, Solanum commersonii.</title>
        <authorList>
            <person name="Cho K."/>
        </authorList>
    </citation>
    <scope>NUCLEOTIDE SEQUENCE [LARGE SCALE GENOMIC DNA]</scope>
    <source>
        <strain evidence="2">LZ3.2</strain>
        <tissue evidence="2">Leaf</tissue>
    </source>
</reference>
<gene>
    <name evidence="2" type="ORF">H5410_061017</name>
</gene>
<feature type="compositionally biased region" description="Low complexity" evidence="1">
    <location>
        <begin position="1"/>
        <end position="15"/>
    </location>
</feature>
<dbReference type="Proteomes" id="UP000824120">
    <property type="component" value="Chromosome 12"/>
</dbReference>
<dbReference type="AlphaFoldDB" id="A0A9J5W6K4"/>
<comment type="caution">
    <text evidence="2">The sequence shown here is derived from an EMBL/GenBank/DDBJ whole genome shotgun (WGS) entry which is preliminary data.</text>
</comment>
<feature type="region of interest" description="Disordered" evidence="1">
    <location>
        <begin position="1"/>
        <end position="35"/>
    </location>
</feature>
<organism evidence="2 3">
    <name type="scientific">Solanum commersonii</name>
    <name type="common">Commerson's wild potato</name>
    <name type="synonym">Commerson's nightshade</name>
    <dbReference type="NCBI Taxonomy" id="4109"/>
    <lineage>
        <taxon>Eukaryota</taxon>
        <taxon>Viridiplantae</taxon>
        <taxon>Streptophyta</taxon>
        <taxon>Embryophyta</taxon>
        <taxon>Tracheophyta</taxon>
        <taxon>Spermatophyta</taxon>
        <taxon>Magnoliopsida</taxon>
        <taxon>eudicotyledons</taxon>
        <taxon>Gunneridae</taxon>
        <taxon>Pentapetalae</taxon>
        <taxon>asterids</taxon>
        <taxon>lamiids</taxon>
        <taxon>Solanales</taxon>
        <taxon>Solanaceae</taxon>
        <taxon>Solanoideae</taxon>
        <taxon>Solaneae</taxon>
        <taxon>Solanum</taxon>
    </lineage>
</organism>
<evidence type="ECO:0000313" key="3">
    <source>
        <dbReference type="Proteomes" id="UP000824120"/>
    </source>
</evidence>
<name>A0A9J5W6K4_SOLCO</name>